<dbReference type="RefSeq" id="WP_039588767.1">
    <property type="nucleotide sequence ID" value="NZ_CP142104.1"/>
</dbReference>
<name>A0A0B1ZC31_9PSED</name>
<feature type="chain" id="PRO_5002085482" description="Lipoprotein" evidence="1">
    <location>
        <begin position="20"/>
        <end position="141"/>
    </location>
</feature>
<evidence type="ECO:0000256" key="1">
    <source>
        <dbReference type="SAM" id="SignalP"/>
    </source>
</evidence>
<keyword evidence="1" id="KW-0732">Signal</keyword>
<reference evidence="3" key="1">
    <citation type="submission" date="2015-03" db="EMBL/GenBank/DDBJ databases">
        <title>Pseudomonas frederiksbergensis hydrocarbon degrader.</title>
        <authorList>
            <person name="Brown L.M."/>
            <person name="Ruiz O.N."/>
            <person name="Mueller S."/>
            <person name="Gunasekera T.S."/>
        </authorList>
    </citation>
    <scope>NUCLEOTIDE SEQUENCE [LARGE SCALE GENOMIC DNA]</scope>
    <source>
        <strain evidence="3">SI8</strain>
    </source>
</reference>
<accession>A0A0B1ZC31</accession>
<comment type="caution">
    <text evidence="2">The sequence shown here is derived from an EMBL/GenBank/DDBJ whole genome shotgun (WGS) entry which is preliminary data.</text>
</comment>
<dbReference type="Proteomes" id="UP000030949">
    <property type="component" value="Unassembled WGS sequence"/>
</dbReference>
<evidence type="ECO:0000313" key="3">
    <source>
        <dbReference type="Proteomes" id="UP000030949"/>
    </source>
</evidence>
<organism evidence="2 3">
    <name type="scientific">Pseudomonas frederiksbergensis</name>
    <dbReference type="NCBI Taxonomy" id="104087"/>
    <lineage>
        <taxon>Bacteria</taxon>
        <taxon>Pseudomonadati</taxon>
        <taxon>Pseudomonadota</taxon>
        <taxon>Gammaproteobacteria</taxon>
        <taxon>Pseudomonadales</taxon>
        <taxon>Pseudomonadaceae</taxon>
        <taxon>Pseudomonas</taxon>
    </lineage>
</organism>
<dbReference type="AlphaFoldDB" id="A0A0B1ZC31"/>
<sequence length="141" mass="15363">MNARVLLLIACACPATVMAQGCEVITRSQSQAVAEIETRSCYEYKGVPSESIGWSCSNESKGTLSTEKKPVERCAEGYVATCQARLTQEALANPHSTSKDRSGGSANIPDNAQVTWYYYSAQQVQQAQKDCETTGGQWKNR</sequence>
<dbReference type="EMBL" id="JQGJ01000001">
    <property type="protein sequence ID" value="KHK66786.1"/>
    <property type="molecule type" value="Genomic_DNA"/>
</dbReference>
<gene>
    <name evidence="2" type="ORF">JZ00_02800</name>
</gene>
<dbReference type="OrthoDB" id="6983232at2"/>
<evidence type="ECO:0000313" key="2">
    <source>
        <dbReference type="EMBL" id="KHK66786.1"/>
    </source>
</evidence>
<feature type="signal peptide" evidence="1">
    <location>
        <begin position="1"/>
        <end position="19"/>
    </location>
</feature>
<protein>
    <recommendedName>
        <fullName evidence="4">Lipoprotein</fullName>
    </recommendedName>
</protein>
<evidence type="ECO:0008006" key="4">
    <source>
        <dbReference type="Google" id="ProtNLM"/>
    </source>
</evidence>
<dbReference type="PROSITE" id="PS51257">
    <property type="entry name" value="PROKAR_LIPOPROTEIN"/>
    <property type="match status" value="1"/>
</dbReference>
<proteinExistence type="predicted"/>